<sequence length="12" mass="1473">MAEVLLELHRYV</sequence>
<name>A0A0E9TIQ6_ANGAN</name>
<reference evidence="1" key="2">
    <citation type="journal article" date="2015" name="Fish Shellfish Immunol.">
        <title>Early steps in the European eel (Anguilla anguilla)-Vibrio vulnificus interaction in the gills: Role of the RtxA13 toxin.</title>
        <authorList>
            <person name="Callol A."/>
            <person name="Pajuelo D."/>
            <person name="Ebbesson L."/>
            <person name="Teles M."/>
            <person name="MacKenzie S."/>
            <person name="Amaro C."/>
        </authorList>
    </citation>
    <scope>NUCLEOTIDE SEQUENCE</scope>
</reference>
<accession>A0A0E9TIQ6</accession>
<protein>
    <submittedName>
        <fullName evidence="1">Uncharacterized protein</fullName>
    </submittedName>
</protein>
<evidence type="ECO:0000313" key="1">
    <source>
        <dbReference type="EMBL" id="JAH52765.1"/>
    </source>
</evidence>
<dbReference type="EMBL" id="GBXM01055812">
    <property type="protein sequence ID" value="JAH52765.1"/>
    <property type="molecule type" value="Transcribed_RNA"/>
</dbReference>
<reference evidence="1" key="1">
    <citation type="submission" date="2014-11" db="EMBL/GenBank/DDBJ databases">
        <authorList>
            <person name="Amaro Gonzalez C."/>
        </authorList>
    </citation>
    <scope>NUCLEOTIDE SEQUENCE</scope>
</reference>
<proteinExistence type="predicted"/>
<organism evidence="1">
    <name type="scientific">Anguilla anguilla</name>
    <name type="common">European freshwater eel</name>
    <name type="synonym">Muraena anguilla</name>
    <dbReference type="NCBI Taxonomy" id="7936"/>
    <lineage>
        <taxon>Eukaryota</taxon>
        <taxon>Metazoa</taxon>
        <taxon>Chordata</taxon>
        <taxon>Craniata</taxon>
        <taxon>Vertebrata</taxon>
        <taxon>Euteleostomi</taxon>
        <taxon>Actinopterygii</taxon>
        <taxon>Neopterygii</taxon>
        <taxon>Teleostei</taxon>
        <taxon>Anguilliformes</taxon>
        <taxon>Anguillidae</taxon>
        <taxon>Anguilla</taxon>
    </lineage>
</organism>